<evidence type="ECO:0000259" key="1">
    <source>
        <dbReference type="Pfam" id="PF01863"/>
    </source>
</evidence>
<dbReference type="EMBL" id="BART01000277">
    <property type="protein sequence ID" value="GAG69515.1"/>
    <property type="molecule type" value="Genomic_DNA"/>
</dbReference>
<name>X0ZIR3_9ZZZZ</name>
<dbReference type="InterPro" id="IPR053136">
    <property type="entry name" value="UTP_pyrophosphatase-like"/>
</dbReference>
<evidence type="ECO:0000313" key="2">
    <source>
        <dbReference type="EMBL" id="GAG69515.1"/>
    </source>
</evidence>
<comment type="caution">
    <text evidence="2">The sequence shown here is derived from an EMBL/GenBank/DDBJ whole genome shotgun (WGS) entry which is preliminary data.</text>
</comment>
<reference evidence="2" key="1">
    <citation type="journal article" date="2014" name="Front. Microbiol.">
        <title>High frequency of phylogenetically diverse reductive dehalogenase-homologous genes in deep subseafloor sedimentary metagenomes.</title>
        <authorList>
            <person name="Kawai M."/>
            <person name="Futagami T."/>
            <person name="Toyoda A."/>
            <person name="Takaki Y."/>
            <person name="Nishi S."/>
            <person name="Hori S."/>
            <person name="Arai W."/>
            <person name="Tsubouchi T."/>
            <person name="Morono Y."/>
            <person name="Uchiyama I."/>
            <person name="Ito T."/>
            <person name="Fujiyama A."/>
            <person name="Inagaki F."/>
            <person name="Takami H."/>
        </authorList>
    </citation>
    <scope>NUCLEOTIDE SEQUENCE</scope>
    <source>
        <strain evidence="2">Expedition CK06-06</strain>
    </source>
</reference>
<dbReference type="PANTHER" id="PTHR30399">
    <property type="entry name" value="UNCHARACTERIZED PROTEIN YGJP"/>
    <property type="match status" value="1"/>
</dbReference>
<sequence>MEIKKVIRSKRKTISLQVSDDAILIVRAPFEVSEEIINRVILKHSNWIKKKKKEMQLRDVKFSKKEFVNGEGFIYLGNYYRLRLVENQEIPLNFESGFFLSKDYLVGAKGIFIDWYKERAYEKITERVKWYAQKRGSKYNKINITNAQKRWGSCSCRNNLNFSWRLIMAPLPVVDYVIVHELVHLDEKNHSRAFWNNIKMLMTDYKKHQEWLKRNGHLLRL</sequence>
<dbReference type="PANTHER" id="PTHR30399:SF1">
    <property type="entry name" value="UTP PYROPHOSPHATASE"/>
    <property type="match status" value="1"/>
</dbReference>
<dbReference type="CDD" id="cd07344">
    <property type="entry name" value="M48_yhfN_like"/>
    <property type="match status" value="1"/>
</dbReference>
<dbReference type="InterPro" id="IPR002725">
    <property type="entry name" value="YgjP-like_metallopeptidase"/>
</dbReference>
<protein>
    <recommendedName>
        <fullName evidence="1">YgjP-like metallopeptidase domain-containing protein</fullName>
    </recommendedName>
</protein>
<dbReference type="AlphaFoldDB" id="X0ZIR3"/>
<organism evidence="2">
    <name type="scientific">marine sediment metagenome</name>
    <dbReference type="NCBI Taxonomy" id="412755"/>
    <lineage>
        <taxon>unclassified sequences</taxon>
        <taxon>metagenomes</taxon>
        <taxon>ecological metagenomes</taxon>
    </lineage>
</organism>
<dbReference type="Pfam" id="PF01863">
    <property type="entry name" value="YgjP-like"/>
    <property type="match status" value="1"/>
</dbReference>
<gene>
    <name evidence="2" type="ORF">S01H4_01509</name>
</gene>
<dbReference type="Gene3D" id="3.30.2010.10">
    <property type="entry name" value="Metalloproteases ('zincins'), catalytic domain"/>
    <property type="match status" value="1"/>
</dbReference>
<proteinExistence type="predicted"/>
<accession>X0ZIR3</accession>
<feature type="domain" description="YgjP-like metallopeptidase" evidence="1">
    <location>
        <begin position="12"/>
        <end position="215"/>
    </location>
</feature>